<dbReference type="Proteomes" id="UP000682877">
    <property type="component" value="Chromosome 7"/>
</dbReference>
<evidence type="ECO:0000313" key="1">
    <source>
        <dbReference type="EMBL" id="CAE6163930.1"/>
    </source>
</evidence>
<gene>
    <name evidence="1" type="ORF">AARE701A_LOCUS17882</name>
</gene>
<evidence type="ECO:0000313" key="2">
    <source>
        <dbReference type="Proteomes" id="UP000682877"/>
    </source>
</evidence>
<sequence>MNWQYLGQTTIDPLSEMEALSINAPTQDSTLPSGVKISEEVEKRYNVQ</sequence>
<dbReference type="EMBL" id="LR999457">
    <property type="protein sequence ID" value="CAE6163930.1"/>
    <property type="molecule type" value="Genomic_DNA"/>
</dbReference>
<keyword evidence="2" id="KW-1185">Reference proteome</keyword>
<protein>
    <submittedName>
        <fullName evidence="1">Uncharacterized protein</fullName>
    </submittedName>
</protein>
<organism evidence="1 2">
    <name type="scientific">Arabidopsis arenosa</name>
    <name type="common">Sand rock-cress</name>
    <name type="synonym">Cardaminopsis arenosa</name>
    <dbReference type="NCBI Taxonomy" id="38785"/>
    <lineage>
        <taxon>Eukaryota</taxon>
        <taxon>Viridiplantae</taxon>
        <taxon>Streptophyta</taxon>
        <taxon>Embryophyta</taxon>
        <taxon>Tracheophyta</taxon>
        <taxon>Spermatophyta</taxon>
        <taxon>Magnoliopsida</taxon>
        <taxon>eudicotyledons</taxon>
        <taxon>Gunneridae</taxon>
        <taxon>Pentapetalae</taxon>
        <taxon>rosids</taxon>
        <taxon>malvids</taxon>
        <taxon>Brassicales</taxon>
        <taxon>Brassicaceae</taxon>
        <taxon>Camelineae</taxon>
        <taxon>Arabidopsis</taxon>
    </lineage>
</organism>
<accession>A0A8S2AT79</accession>
<proteinExistence type="predicted"/>
<reference evidence="1" key="1">
    <citation type="submission" date="2021-01" db="EMBL/GenBank/DDBJ databases">
        <authorList>
            <person name="Bezrukov I."/>
        </authorList>
    </citation>
    <scope>NUCLEOTIDE SEQUENCE</scope>
</reference>
<dbReference type="AlphaFoldDB" id="A0A8S2AT79"/>
<name>A0A8S2AT79_ARAAE</name>